<dbReference type="InterPro" id="IPR013785">
    <property type="entry name" value="Aldolase_TIM"/>
</dbReference>
<feature type="domain" description="Quinolinate phosphoribosyl transferase N-terminal" evidence="13">
    <location>
        <begin position="35"/>
        <end position="120"/>
    </location>
</feature>
<dbReference type="InterPro" id="IPR027277">
    <property type="entry name" value="NadC/ModD"/>
</dbReference>
<evidence type="ECO:0000259" key="12">
    <source>
        <dbReference type="Pfam" id="PF01729"/>
    </source>
</evidence>
<dbReference type="PIRSF" id="PIRSF006250">
    <property type="entry name" value="NadC_ModD"/>
    <property type="match status" value="1"/>
</dbReference>
<evidence type="ECO:0000256" key="2">
    <source>
        <dbReference type="ARBA" id="ARBA00004893"/>
    </source>
</evidence>
<comment type="subunit">
    <text evidence="4">Hexamer formed by 3 homodimers.</text>
</comment>
<dbReference type="CDD" id="cd01572">
    <property type="entry name" value="QPRTase"/>
    <property type="match status" value="1"/>
</dbReference>
<dbReference type="Gene3D" id="3.90.1170.20">
    <property type="entry name" value="Quinolinate phosphoribosyl transferase, N-terminal domain"/>
    <property type="match status" value="1"/>
</dbReference>
<dbReference type="InterPro" id="IPR002638">
    <property type="entry name" value="Quinolinate_PRibosylTrfase_C"/>
</dbReference>
<name>A0A8J6MWI8_9DELT</name>
<dbReference type="GO" id="GO:0009435">
    <property type="term" value="P:NAD+ biosynthetic process"/>
    <property type="evidence" value="ECO:0007669"/>
    <property type="project" value="UniProtKB-UniPathway"/>
</dbReference>
<dbReference type="FunFam" id="3.90.1170.20:FF:000001">
    <property type="entry name" value="Nicotinate-nucleotide diphosphorylase (Carboxylating)"/>
    <property type="match status" value="1"/>
</dbReference>
<comment type="pathway">
    <text evidence="2">Cofactor biosynthesis; NAD(+) biosynthesis; nicotinate D-ribonucleotide from quinolinate: step 1/1.</text>
</comment>
<comment type="function">
    <text evidence="1">Involved in the catabolism of quinolinic acid (QA).</text>
</comment>
<comment type="catalytic activity">
    <reaction evidence="10">
        <text>nicotinate beta-D-ribonucleotide + CO2 + diphosphate = quinolinate + 5-phospho-alpha-D-ribose 1-diphosphate + 2 H(+)</text>
        <dbReference type="Rhea" id="RHEA:12733"/>
        <dbReference type="ChEBI" id="CHEBI:15378"/>
        <dbReference type="ChEBI" id="CHEBI:16526"/>
        <dbReference type="ChEBI" id="CHEBI:29959"/>
        <dbReference type="ChEBI" id="CHEBI:33019"/>
        <dbReference type="ChEBI" id="CHEBI:57502"/>
        <dbReference type="ChEBI" id="CHEBI:58017"/>
        <dbReference type="EC" id="2.4.2.19"/>
    </reaction>
</comment>
<gene>
    <name evidence="14" type="primary">nadC</name>
    <name evidence="14" type="ORF">H8E19_02570</name>
</gene>
<evidence type="ECO:0000256" key="9">
    <source>
        <dbReference type="ARBA" id="ARBA00033102"/>
    </source>
</evidence>
<evidence type="ECO:0000256" key="4">
    <source>
        <dbReference type="ARBA" id="ARBA00011218"/>
    </source>
</evidence>
<dbReference type="InterPro" id="IPR036068">
    <property type="entry name" value="Nicotinate_pribotase-like_C"/>
</dbReference>
<feature type="non-terminal residue" evidence="14">
    <location>
        <position position="259"/>
    </location>
</feature>
<evidence type="ECO:0000256" key="7">
    <source>
        <dbReference type="ARBA" id="ARBA00022676"/>
    </source>
</evidence>
<dbReference type="PANTHER" id="PTHR32179">
    <property type="entry name" value="NICOTINATE-NUCLEOTIDE PYROPHOSPHORYLASE [CARBOXYLATING]"/>
    <property type="match status" value="1"/>
</dbReference>
<dbReference type="FunFam" id="3.20.20.70:FF:000030">
    <property type="entry name" value="Nicotinate-nucleotide pyrophosphorylase, carboxylating"/>
    <property type="match status" value="1"/>
</dbReference>
<evidence type="ECO:0000256" key="11">
    <source>
        <dbReference type="ARBA" id="ARBA00069173"/>
    </source>
</evidence>
<dbReference type="Pfam" id="PF01729">
    <property type="entry name" value="QRPTase_C"/>
    <property type="match status" value="1"/>
</dbReference>
<evidence type="ECO:0000256" key="1">
    <source>
        <dbReference type="ARBA" id="ARBA00003237"/>
    </source>
</evidence>
<accession>A0A8J6MWI8</accession>
<protein>
    <recommendedName>
        <fullName evidence="11">Probable nicotinate-nucleotide pyrophosphorylase [carboxylating]</fullName>
        <ecNumber evidence="5">2.4.2.19</ecNumber>
    </recommendedName>
    <alternativeName>
        <fullName evidence="9">Quinolinate phosphoribosyltransferase [decarboxylating]</fullName>
    </alternativeName>
</protein>
<dbReference type="GO" id="GO:0034213">
    <property type="term" value="P:quinolinate catabolic process"/>
    <property type="evidence" value="ECO:0007669"/>
    <property type="project" value="TreeGrafter"/>
</dbReference>
<dbReference type="PANTHER" id="PTHR32179:SF3">
    <property type="entry name" value="NICOTINATE-NUCLEOTIDE PYROPHOSPHORYLASE [CARBOXYLATING]"/>
    <property type="match status" value="1"/>
</dbReference>
<evidence type="ECO:0000256" key="8">
    <source>
        <dbReference type="ARBA" id="ARBA00022679"/>
    </source>
</evidence>
<evidence type="ECO:0000259" key="13">
    <source>
        <dbReference type="Pfam" id="PF02749"/>
    </source>
</evidence>
<dbReference type="SUPFAM" id="SSF54675">
    <property type="entry name" value="Nicotinate/Quinolinate PRTase N-terminal domain-like"/>
    <property type="match status" value="1"/>
</dbReference>
<dbReference type="InterPro" id="IPR004393">
    <property type="entry name" value="NadC"/>
</dbReference>
<evidence type="ECO:0000313" key="14">
    <source>
        <dbReference type="EMBL" id="MBC8176262.1"/>
    </source>
</evidence>
<evidence type="ECO:0000256" key="6">
    <source>
        <dbReference type="ARBA" id="ARBA00022642"/>
    </source>
</evidence>
<comment type="similarity">
    <text evidence="3">Belongs to the NadC/ModD family.</text>
</comment>
<evidence type="ECO:0000313" key="15">
    <source>
        <dbReference type="Proteomes" id="UP000650524"/>
    </source>
</evidence>
<evidence type="ECO:0000256" key="5">
    <source>
        <dbReference type="ARBA" id="ARBA00011944"/>
    </source>
</evidence>
<dbReference type="GO" id="GO:0004514">
    <property type="term" value="F:nicotinate-nucleotide diphosphorylase (carboxylating) activity"/>
    <property type="evidence" value="ECO:0007669"/>
    <property type="project" value="UniProtKB-EC"/>
</dbReference>
<keyword evidence="7 14" id="KW-0328">Glycosyltransferase</keyword>
<dbReference type="NCBIfam" id="TIGR00078">
    <property type="entry name" value="nadC"/>
    <property type="match status" value="1"/>
</dbReference>
<dbReference type="Proteomes" id="UP000650524">
    <property type="component" value="Unassembled WGS sequence"/>
</dbReference>
<sequence length="259" mass="28203">MIIESLRKSRFIGDHCPMAARMIKLSLEEDLGAGDVTTDAIIDSDLKGEAYLIAREELVLAGMAVFKSVFLEVDPGIEFEEYYGDGDLIPPETRVSLLKGRLASILKGERTALNFLQRMSGIATLTHRYVEKVRPATVRILDTRKTAPGLRWFDKYAVRMGGGSNHRFGLSDGILIKDNHIAAAGSISSALSFARRNAPHTLKIEIEVEDLAGVEEACRGGADAILLDNMDPEELRRAVELVDGSAMTEASGGITLDTV</sequence>
<keyword evidence="6" id="KW-0662">Pyridine nucleotide biosynthesis</keyword>
<feature type="domain" description="Quinolinate phosphoribosyl transferase C-terminal" evidence="12">
    <location>
        <begin position="122"/>
        <end position="259"/>
    </location>
</feature>
<reference evidence="14 15" key="1">
    <citation type="submission" date="2020-08" db="EMBL/GenBank/DDBJ databases">
        <title>Bridging the membrane lipid divide: bacteria of the FCB group superphylum have the potential to synthesize archaeal ether lipids.</title>
        <authorList>
            <person name="Villanueva L."/>
            <person name="Von Meijenfeldt F.A.B."/>
            <person name="Westbye A.B."/>
            <person name="Yadav S."/>
            <person name="Hopmans E.C."/>
            <person name="Dutilh B.E."/>
            <person name="Sinninghe Damste J.S."/>
        </authorList>
    </citation>
    <scope>NUCLEOTIDE SEQUENCE [LARGE SCALE GENOMIC DNA]</scope>
    <source>
        <strain evidence="14">NIOZ-UU27</strain>
    </source>
</reference>
<dbReference type="Gene3D" id="3.20.20.70">
    <property type="entry name" value="Aldolase class I"/>
    <property type="match status" value="1"/>
</dbReference>
<dbReference type="AlphaFoldDB" id="A0A8J6MWI8"/>
<organism evidence="14 15">
    <name type="scientific">Candidatus Desulfacyla euxinica</name>
    <dbReference type="NCBI Taxonomy" id="2841693"/>
    <lineage>
        <taxon>Bacteria</taxon>
        <taxon>Deltaproteobacteria</taxon>
        <taxon>Candidatus Desulfacyla</taxon>
    </lineage>
</organism>
<dbReference type="InterPro" id="IPR022412">
    <property type="entry name" value="Quinolinate_PRibosylTrfase_N"/>
</dbReference>
<keyword evidence="8 14" id="KW-0808">Transferase</keyword>
<evidence type="ECO:0000256" key="10">
    <source>
        <dbReference type="ARBA" id="ARBA00047445"/>
    </source>
</evidence>
<dbReference type="InterPro" id="IPR037128">
    <property type="entry name" value="Quinolinate_PRibosylTase_N_sf"/>
</dbReference>
<proteinExistence type="inferred from homology"/>
<dbReference type="Pfam" id="PF02749">
    <property type="entry name" value="QRPTase_N"/>
    <property type="match status" value="1"/>
</dbReference>
<dbReference type="EMBL" id="JACNJD010000120">
    <property type="protein sequence ID" value="MBC8176262.1"/>
    <property type="molecule type" value="Genomic_DNA"/>
</dbReference>
<dbReference type="EC" id="2.4.2.19" evidence="5"/>
<dbReference type="GO" id="GO:0005737">
    <property type="term" value="C:cytoplasm"/>
    <property type="evidence" value="ECO:0007669"/>
    <property type="project" value="TreeGrafter"/>
</dbReference>
<dbReference type="UniPathway" id="UPA00253">
    <property type="reaction ID" value="UER00331"/>
</dbReference>
<comment type="caution">
    <text evidence="14">The sequence shown here is derived from an EMBL/GenBank/DDBJ whole genome shotgun (WGS) entry which is preliminary data.</text>
</comment>
<evidence type="ECO:0000256" key="3">
    <source>
        <dbReference type="ARBA" id="ARBA00009400"/>
    </source>
</evidence>
<dbReference type="SUPFAM" id="SSF51690">
    <property type="entry name" value="Nicotinate/Quinolinate PRTase C-terminal domain-like"/>
    <property type="match status" value="1"/>
</dbReference>